<organism evidence="1 2">
    <name type="scientific">Candidatus Collierbacteria bacterium RIFCSPHIGHO2_02_FULL_49_10</name>
    <dbReference type="NCBI Taxonomy" id="1817723"/>
    <lineage>
        <taxon>Bacteria</taxon>
        <taxon>Candidatus Collieribacteriota</taxon>
    </lineage>
</organism>
<dbReference type="InterPro" id="IPR045584">
    <property type="entry name" value="Pilin-like"/>
</dbReference>
<dbReference type="NCBIfam" id="TIGR02532">
    <property type="entry name" value="IV_pilin_GFxxxE"/>
    <property type="match status" value="1"/>
</dbReference>
<dbReference type="PROSITE" id="PS00409">
    <property type="entry name" value="PROKAR_NTER_METHYL"/>
    <property type="match status" value="1"/>
</dbReference>
<proteinExistence type="predicted"/>
<comment type="caution">
    <text evidence="1">The sequence shown here is derived from an EMBL/GenBank/DDBJ whole genome shotgun (WGS) entry which is preliminary data.</text>
</comment>
<evidence type="ECO:0008006" key="3">
    <source>
        <dbReference type="Google" id="ProtNLM"/>
    </source>
</evidence>
<evidence type="ECO:0000313" key="1">
    <source>
        <dbReference type="EMBL" id="OGD71647.1"/>
    </source>
</evidence>
<dbReference type="EMBL" id="MFAH01000020">
    <property type="protein sequence ID" value="OGD71647.1"/>
    <property type="molecule type" value="Genomic_DNA"/>
</dbReference>
<reference evidence="1 2" key="1">
    <citation type="journal article" date="2016" name="Nat. Commun.">
        <title>Thousands of microbial genomes shed light on interconnected biogeochemical processes in an aquifer system.</title>
        <authorList>
            <person name="Anantharaman K."/>
            <person name="Brown C.T."/>
            <person name="Hug L.A."/>
            <person name="Sharon I."/>
            <person name="Castelle C.J."/>
            <person name="Probst A.J."/>
            <person name="Thomas B.C."/>
            <person name="Singh A."/>
            <person name="Wilkins M.J."/>
            <person name="Karaoz U."/>
            <person name="Brodie E.L."/>
            <person name="Williams K.H."/>
            <person name="Hubbard S.S."/>
            <person name="Banfield J.F."/>
        </authorList>
    </citation>
    <scope>NUCLEOTIDE SEQUENCE [LARGE SCALE GENOMIC DNA]</scope>
</reference>
<evidence type="ECO:0000313" key="2">
    <source>
        <dbReference type="Proteomes" id="UP000177390"/>
    </source>
</evidence>
<dbReference type="Gene3D" id="3.30.700.10">
    <property type="entry name" value="Glycoprotein, Type 4 Pilin"/>
    <property type="match status" value="1"/>
</dbReference>
<dbReference type="SUPFAM" id="SSF54523">
    <property type="entry name" value="Pili subunits"/>
    <property type="match status" value="1"/>
</dbReference>
<sequence>MRKLSQGFTLIELLIVIGVLGILASGLLAAVDPFEQLKKARDANNRNASVETLNALTRYYATHGVLPWQSTVVTCITGGVGAVFDPLRVSESGYPHAVVKIANTTSTDYTAAVNGCITDSVLADGELKSAFFSGLSTTLYLGSGSNTTAIVCYAPEGKALRNDTVAVQWSINAAGNSVAVGCTTAQKDAGECLQCFE</sequence>
<gene>
    <name evidence="1" type="ORF">A3D09_02140</name>
</gene>
<dbReference type="Pfam" id="PF07963">
    <property type="entry name" value="N_methyl"/>
    <property type="match status" value="1"/>
</dbReference>
<protein>
    <recommendedName>
        <fullName evidence="3">Type II secretion system protein GspG C-terminal domain-containing protein</fullName>
    </recommendedName>
</protein>
<dbReference type="InterPro" id="IPR012902">
    <property type="entry name" value="N_methyl_site"/>
</dbReference>
<dbReference type="AlphaFoldDB" id="A0A1F5EW83"/>
<accession>A0A1F5EW83</accession>
<dbReference type="Proteomes" id="UP000177390">
    <property type="component" value="Unassembled WGS sequence"/>
</dbReference>
<name>A0A1F5EW83_9BACT</name>